<organism evidence="2 3">
    <name type="scientific">Cnephaeus nilssonii</name>
    <name type="common">Northern bat</name>
    <name type="synonym">Eptesicus nilssonii</name>
    <dbReference type="NCBI Taxonomy" id="3371016"/>
    <lineage>
        <taxon>Eukaryota</taxon>
        <taxon>Metazoa</taxon>
        <taxon>Chordata</taxon>
        <taxon>Craniata</taxon>
        <taxon>Vertebrata</taxon>
        <taxon>Euteleostomi</taxon>
        <taxon>Mammalia</taxon>
        <taxon>Eutheria</taxon>
        <taxon>Laurasiatheria</taxon>
        <taxon>Chiroptera</taxon>
        <taxon>Yangochiroptera</taxon>
        <taxon>Vespertilionidae</taxon>
        <taxon>Cnephaeus</taxon>
    </lineage>
</organism>
<dbReference type="EMBL" id="JAULJE010000013">
    <property type="protein sequence ID" value="KAK1335568.1"/>
    <property type="molecule type" value="Genomic_DNA"/>
</dbReference>
<accession>A0AA40HQK7</accession>
<keyword evidence="3" id="KW-1185">Reference proteome</keyword>
<evidence type="ECO:0000256" key="1">
    <source>
        <dbReference type="SAM" id="MobiDB-lite"/>
    </source>
</evidence>
<feature type="compositionally biased region" description="Polar residues" evidence="1">
    <location>
        <begin position="16"/>
        <end position="28"/>
    </location>
</feature>
<protein>
    <submittedName>
        <fullName evidence="2">Uncharacterized protein</fullName>
    </submittedName>
</protein>
<proteinExistence type="predicted"/>
<evidence type="ECO:0000313" key="2">
    <source>
        <dbReference type="EMBL" id="KAK1335568.1"/>
    </source>
</evidence>
<dbReference type="AlphaFoldDB" id="A0AA40HQK7"/>
<gene>
    <name evidence="2" type="ORF">QTO34_003358</name>
</gene>
<reference evidence="2" key="1">
    <citation type="submission" date="2023-06" db="EMBL/GenBank/DDBJ databases">
        <title>Reference genome for the Northern bat (Eptesicus nilssonii), a most northern bat species.</title>
        <authorList>
            <person name="Laine V.N."/>
            <person name="Pulliainen A.T."/>
            <person name="Lilley T.M."/>
        </authorList>
    </citation>
    <scope>NUCLEOTIDE SEQUENCE</scope>
    <source>
        <strain evidence="2">BLF_Eptnil</strain>
        <tissue evidence="2">Kidney</tissue>
    </source>
</reference>
<name>A0AA40HQK7_CNENI</name>
<sequence length="174" mass="18906">MHSPYPETTREGGANSPLTDEATPSHTSRPVDGGQVTPSLNSPPPSPSPGQASGALRGCQGHRTRSARQAQRGLELGPCVVPAEDTYHLRHTLTSLLCLSPIRNKPQEHRYLEVSRIPLERLEDEHQDPTQLLQLAGESLLRGQASAIAALEHLPAELSRLLSILACHSRHYCP</sequence>
<feature type="region of interest" description="Disordered" evidence="1">
    <location>
        <begin position="1"/>
        <end position="72"/>
    </location>
</feature>
<comment type="caution">
    <text evidence="2">The sequence shown here is derived from an EMBL/GenBank/DDBJ whole genome shotgun (WGS) entry which is preliminary data.</text>
</comment>
<dbReference type="Proteomes" id="UP001177744">
    <property type="component" value="Unassembled WGS sequence"/>
</dbReference>
<evidence type="ECO:0000313" key="3">
    <source>
        <dbReference type="Proteomes" id="UP001177744"/>
    </source>
</evidence>